<keyword evidence="2" id="KW-0677">Repeat</keyword>
<feature type="transmembrane region" description="Helical" evidence="3">
    <location>
        <begin position="92"/>
        <end position="111"/>
    </location>
</feature>
<keyword evidence="3" id="KW-1133">Transmembrane helix</keyword>
<dbReference type="SUPFAM" id="SSF52047">
    <property type="entry name" value="RNI-like"/>
    <property type="match status" value="1"/>
</dbReference>
<dbReference type="PANTHER" id="PTHR46652">
    <property type="entry name" value="LEUCINE-RICH REPEAT AND IQ DOMAIN-CONTAINING PROTEIN 1-RELATED"/>
    <property type="match status" value="1"/>
</dbReference>
<protein>
    <submittedName>
        <fullName evidence="4">Internalin B</fullName>
    </submittedName>
</protein>
<feature type="transmembrane region" description="Helical" evidence="3">
    <location>
        <begin position="132"/>
        <end position="155"/>
    </location>
</feature>
<dbReference type="Gene3D" id="3.80.10.10">
    <property type="entry name" value="Ribonuclease Inhibitor"/>
    <property type="match status" value="2"/>
</dbReference>
<reference evidence="4 5" key="1">
    <citation type="submission" date="2019-02" db="EMBL/GenBank/DDBJ databases">
        <title>Deep-cultivation of Planctomycetes and their phenomic and genomic characterization uncovers novel biology.</title>
        <authorList>
            <person name="Wiegand S."/>
            <person name="Jogler M."/>
            <person name="Boedeker C."/>
            <person name="Pinto D."/>
            <person name="Vollmers J."/>
            <person name="Rivas-Marin E."/>
            <person name="Kohn T."/>
            <person name="Peeters S.H."/>
            <person name="Heuer A."/>
            <person name="Rast P."/>
            <person name="Oberbeckmann S."/>
            <person name="Bunk B."/>
            <person name="Jeske O."/>
            <person name="Meyerdierks A."/>
            <person name="Storesund J.E."/>
            <person name="Kallscheuer N."/>
            <person name="Luecker S."/>
            <person name="Lage O.M."/>
            <person name="Pohl T."/>
            <person name="Merkel B.J."/>
            <person name="Hornburger P."/>
            <person name="Mueller R.-W."/>
            <person name="Bruemmer F."/>
            <person name="Labrenz M."/>
            <person name="Spormann A.M."/>
            <person name="Op Den Camp H."/>
            <person name="Overmann J."/>
            <person name="Amann R."/>
            <person name="Jetten M.S.M."/>
            <person name="Mascher T."/>
            <person name="Medema M.H."/>
            <person name="Devos D.P."/>
            <person name="Kaster A.-K."/>
            <person name="Ovreas L."/>
            <person name="Rohde M."/>
            <person name="Galperin M.Y."/>
            <person name="Jogler C."/>
        </authorList>
    </citation>
    <scope>NUCLEOTIDE SEQUENCE [LARGE SCALE GENOMIC DNA]</scope>
    <source>
        <strain evidence="4 5">Pla144</strain>
    </source>
</reference>
<evidence type="ECO:0000313" key="5">
    <source>
        <dbReference type="Proteomes" id="UP000318437"/>
    </source>
</evidence>
<sequence>MIKHGLSFSEEPYGFFNPSHHWPLVHEADFRMIYASSVVVLFLMLLLAIAVRQSETRYDTVGYILGALLGLLVGTIYGMYLNQPHLVMTNQSWLLVVSMIAGSFVGLAVALKTHKWWIVPLTTSIQWMISGLLHFSLGTVFILITLSAIGLGIVAHRMSKQRTVQRLLDRNLHLSFDYQLDPSGEFLPETQAPTPKWLRRLVGEDYFRTLKSIRHSGNVDIRDRDMKHLAEFPELEILDLHNNRITGAGLHEISHLHKLKMLDLRDNQIENTGLLELRGMTELRDLNLSENKISDEGLAHLAPLIHLRILDLSDNALTGEGLWHLEGLRELQYLELSENKIVGPELSRLRGMSRLQYVDLRINPLTLFDFQQLIELKNLQTLDLSWTQLDDSQLKQLGDLSSLQNLSISGTDITDKAVLYLCKARGLQQLSINGTKITVAGAAQLQKELPECKIYR</sequence>
<dbReference type="Pfam" id="PF13516">
    <property type="entry name" value="LRR_6"/>
    <property type="match status" value="1"/>
</dbReference>
<evidence type="ECO:0000256" key="2">
    <source>
        <dbReference type="ARBA" id="ARBA00022737"/>
    </source>
</evidence>
<dbReference type="Pfam" id="PF13855">
    <property type="entry name" value="LRR_8"/>
    <property type="match status" value="2"/>
</dbReference>
<evidence type="ECO:0000313" key="4">
    <source>
        <dbReference type="EMBL" id="TWU27519.1"/>
    </source>
</evidence>
<keyword evidence="3" id="KW-0812">Transmembrane</keyword>
<proteinExistence type="predicted"/>
<feature type="transmembrane region" description="Helical" evidence="3">
    <location>
        <begin position="63"/>
        <end position="80"/>
    </location>
</feature>
<keyword evidence="3" id="KW-0472">Membrane</keyword>
<feature type="transmembrane region" description="Helical" evidence="3">
    <location>
        <begin position="32"/>
        <end position="51"/>
    </location>
</feature>
<dbReference type="InterPro" id="IPR050836">
    <property type="entry name" value="SDS22/Internalin_LRR"/>
</dbReference>
<dbReference type="AlphaFoldDB" id="A0A5C6CXZ5"/>
<name>A0A5C6CXZ5_9BACT</name>
<dbReference type="Proteomes" id="UP000318437">
    <property type="component" value="Unassembled WGS sequence"/>
</dbReference>
<keyword evidence="1" id="KW-0433">Leucine-rich repeat</keyword>
<organism evidence="4 5">
    <name type="scientific">Bythopirellula polymerisocia</name>
    <dbReference type="NCBI Taxonomy" id="2528003"/>
    <lineage>
        <taxon>Bacteria</taxon>
        <taxon>Pseudomonadati</taxon>
        <taxon>Planctomycetota</taxon>
        <taxon>Planctomycetia</taxon>
        <taxon>Pirellulales</taxon>
        <taxon>Lacipirellulaceae</taxon>
        <taxon>Bythopirellula</taxon>
    </lineage>
</organism>
<dbReference type="InterPro" id="IPR001611">
    <property type="entry name" value="Leu-rich_rpt"/>
</dbReference>
<dbReference type="SMART" id="SM00367">
    <property type="entry name" value="LRR_CC"/>
    <property type="match status" value="3"/>
</dbReference>
<comment type="caution">
    <text evidence="4">The sequence shown here is derived from an EMBL/GenBank/DDBJ whole genome shotgun (WGS) entry which is preliminary data.</text>
</comment>
<dbReference type="InterPro" id="IPR006553">
    <property type="entry name" value="Leu-rich_rpt_Cys-con_subtyp"/>
</dbReference>
<dbReference type="PROSITE" id="PS51450">
    <property type="entry name" value="LRR"/>
    <property type="match status" value="1"/>
</dbReference>
<dbReference type="InterPro" id="IPR032675">
    <property type="entry name" value="LRR_dom_sf"/>
</dbReference>
<gene>
    <name evidence="4" type="primary">inlB</name>
    <name evidence="4" type="ORF">Pla144_22930</name>
</gene>
<accession>A0A5C6CXZ5</accession>
<evidence type="ECO:0000256" key="1">
    <source>
        <dbReference type="ARBA" id="ARBA00022614"/>
    </source>
</evidence>
<keyword evidence="5" id="KW-1185">Reference proteome</keyword>
<evidence type="ECO:0000256" key="3">
    <source>
        <dbReference type="SAM" id="Phobius"/>
    </source>
</evidence>
<dbReference type="SMART" id="SM00368">
    <property type="entry name" value="LRR_RI"/>
    <property type="match status" value="4"/>
</dbReference>
<dbReference type="OrthoDB" id="232968at2"/>
<dbReference type="PANTHER" id="PTHR46652:SF3">
    <property type="entry name" value="LEUCINE-RICH REPEAT-CONTAINING PROTEIN 9"/>
    <property type="match status" value="1"/>
</dbReference>
<dbReference type="SMART" id="SM00365">
    <property type="entry name" value="LRR_SD22"/>
    <property type="match status" value="6"/>
</dbReference>
<dbReference type="EMBL" id="SJPS01000003">
    <property type="protein sequence ID" value="TWU27519.1"/>
    <property type="molecule type" value="Genomic_DNA"/>
</dbReference>